<name>A0A6J4Q1Y4_9BURK</name>
<evidence type="ECO:0000256" key="1">
    <source>
        <dbReference type="SAM" id="MobiDB-lite"/>
    </source>
</evidence>
<feature type="signal peptide" evidence="2">
    <location>
        <begin position="1"/>
        <end position="28"/>
    </location>
</feature>
<feature type="region of interest" description="Disordered" evidence="1">
    <location>
        <begin position="32"/>
        <end position="63"/>
    </location>
</feature>
<sequence>MTQTPMNVRTTRPWAAFLIGAGLAGAVAAQRVPVDSDSPPPVPGQVLSDVQPLPAEDRESQGAVVLHQSRVRAQQGNAFSAAGERTGISSIGRNVTRILSGQRTEADMADAREAEATRLHREGAGSLISR</sequence>
<organism evidence="3">
    <name type="scientific">uncultured Ramlibacter sp</name>
    <dbReference type="NCBI Taxonomy" id="260755"/>
    <lineage>
        <taxon>Bacteria</taxon>
        <taxon>Pseudomonadati</taxon>
        <taxon>Pseudomonadota</taxon>
        <taxon>Betaproteobacteria</taxon>
        <taxon>Burkholderiales</taxon>
        <taxon>Comamonadaceae</taxon>
        <taxon>Ramlibacter</taxon>
        <taxon>environmental samples</taxon>
    </lineage>
</organism>
<feature type="chain" id="PRO_5026671248" evidence="2">
    <location>
        <begin position="29"/>
        <end position="130"/>
    </location>
</feature>
<protein>
    <submittedName>
        <fullName evidence="3">Uncharacterized protein</fullName>
    </submittedName>
</protein>
<gene>
    <name evidence="3" type="ORF">AVDCRST_MAG51-2494</name>
</gene>
<keyword evidence="2" id="KW-0732">Signal</keyword>
<proteinExistence type="predicted"/>
<accession>A0A6J4Q1Y4</accession>
<evidence type="ECO:0000313" key="3">
    <source>
        <dbReference type="EMBL" id="CAA9428591.1"/>
    </source>
</evidence>
<feature type="compositionally biased region" description="Basic and acidic residues" evidence="1">
    <location>
        <begin position="104"/>
        <end position="123"/>
    </location>
</feature>
<dbReference type="AlphaFoldDB" id="A0A6J4Q1Y4"/>
<evidence type="ECO:0000256" key="2">
    <source>
        <dbReference type="SAM" id="SignalP"/>
    </source>
</evidence>
<reference evidence="3" key="1">
    <citation type="submission" date="2020-02" db="EMBL/GenBank/DDBJ databases">
        <authorList>
            <person name="Meier V. D."/>
        </authorList>
    </citation>
    <scope>NUCLEOTIDE SEQUENCE</scope>
    <source>
        <strain evidence="3">AVDCRST_MAG51</strain>
    </source>
</reference>
<feature type="region of interest" description="Disordered" evidence="1">
    <location>
        <begin position="102"/>
        <end position="130"/>
    </location>
</feature>
<dbReference type="EMBL" id="CADCUX010000530">
    <property type="protein sequence ID" value="CAA9428591.1"/>
    <property type="molecule type" value="Genomic_DNA"/>
</dbReference>